<evidence type="ECO:0008006" key="6">
    <source>
        <dbReference type="Google" id="ProtNLM"/>
    </source>
</evidence>
<dbReference type="Proteomes" id="UP000663828">
    <property type="component" value="Unassembled WGS sequence"/>
</dbReference>
<evidence type="ECO:0000313" key="2">
    <source>
        <dbReference type="EMBL" id="CAF0976933.1"/>
    </source>
</evidence>
<proteinExistence type="predicted"/>
<evidence type="ECO:0000256" key="1">
    <source>
        <dbReference type="SAM" id="MobiDB-lite"/>
    </source>
</evidence>
<evidence type="ECO:0000313" key="3">
    <source>
        <dbReference type="EMBL" id="CAF1343708.1"/>
    </source>
</evidence>
<keyword evidence="4" id="KW-1185">Reference proteome</keyword>
<dbReference type="EMBL" id="CAJNOJ010000256">
    <property type="protein sequence ID" value="CAF1343708.1"/>
    <property type="molecule type" value="Genomic_DNA"/>
</dbReference>
<feature type="compositionally biased region" description="Polar residues" evidence="1">
    <location>
        <begin position="10"/>
        <end position="28"/>
    </location>
</feature>
<reference evidence="3" key="1">
    <citation type="submission" date="2021-02" db="EMBL/GenBank/DDBJ databases">
        <authorList>
            <person name="Nowell W R."/>
        </authorList>
    </citation>
    <scope>NUCLEOTIDE SEQUENCE</scope>
</reference>
<feature type="region of interest" description="Disordered" evidence="1">
    <location>
        <begin position="1"/>
        <end position="28"/>
    </location>
</feature>
<dbReference type="OrthoDB" id="9997019at2759"/>
<protein>
    <recommendedName>
        <fullName evidence="6">F-box domain-containing protein</fullName>
    </recommendedName>
</protein>
<dbReference type="EMBL" id="CAJNOR010000668">
    <property type="protein sequence ID" value="CAF0976933.1"/>
    <property type="molecule type" value="Genomic_DNA"/>
</dbReference>
<sequence length="614" mass="71803">MRRNKRPRTDTSVDYNNNKRQKSDTSAIETNLSSHKRISSLEDLSNELFYEIFDYLLDHHAFQAFYDLNNRFQSLFLHSNFPIHINISSISKAALQHYVSQIIKPCTSRIESFRLSNPCIDLCSLFVPLMKKFTQLSTLVLNHIDANHVEKLLIHLQSLPVLSSLTLVSINHLTDKSNIYAKLLPLPNMKYCEICIETLQCPKSFVAATHIEHFVINHEISIDQLFILLPCVPQIRRLSIGNLKESRTNLIGKCSISLPHLINVSLKSNVHRNISFDEFEALVSNCFHQVDVLNVEVQFIGFGLDDREFINATRWQRLITSSMPNLRVFDFRYSYRGIDYNVEYQTFETLTNKFNAKFWTDRQWFFDRHYHKKTWSNAVIFYSRNPYQRKNYVLHDELTENIWSTRFDLNADPTHHICVHRTSIFDKPIGQFPYATKLTLCETFEVPRLPIVNGLNRAFPLQQLTNLSIQCHHFAFHQLIELFRFTTNVQTLTLDSIVLYRADASSIQRNEVFQSVSKANSVRKITISKEITLEKMRLVIAAFPRMEDLTINLFFPDLKPIAQYLLTNARHLSALCISKQRNDLVRTLQSLIKSKKLLRDYVLKVFNGKLYLWL</sequence>
<accession>A0A815GUU6</accession>
<dbReference type="Proteomes" id="UP000663852">
    <property type="component" value="Unassembled WGS sequence"/>
</dbReference>
<organism evidence="3 5">
    <name type="scientific">Adineta ricciae</name>
    <name type="common">Rotifer</name>
    <dbReference type="NCBI Taxonomy" id="249248"/>
    <lineage>
        <taxon>Eukaryota</taxon>
        <taxon>Metazoa</taxon>
        <taxon>Spiralia</taxon>
        <taxon>Gnathifera</taxon>
        <taxon>Rotifera</taxon>
        <taxon>Eurotatoria</taxon>
        <taxon>Bdelloidea</taxon>
        <taxon>Adinetida</taxon>
        <taxon>Adinetidae</taxon>
        <taxon>Adineta</taxon>
    </lineage>
</organism>
<comment type="caution">
    <text evidence="3">The sequence shown here is derived from an EMBL/GenBank/DDBJ whole genome shotgun (WGS) entry which is preliminary data.</text>
</comment>
<evidence type="ECO:0000313" key="5">
    <source>
        <dbReference type="Proteomes" id="UP000663852"/>
    </source>
</evidence>
<dbReference type="AlphaFoldDB" id="A0A815GUU6"/>
<evidence type="ECO:0000313" key="4">
    <source>
        <dbReference type="Proteomes" id="UP000663828"/>
    </source>
</evidence>
<gene>
    <name evidence="3" type="ORF">EDS130_LOCUS32883</name>
    <name evidence="2" type="ORF">XAT740_LOCUS11973</name>
</gene>
<name>A0A815GUU6_ADIRI</name>